<dbReference type="InterPro" id="IPR016032">
    <property type="entry name" value="Sig_transdc_resp-reg_C-effctor"/>
</dbReference>
<evidence type="ECO:0000256" key="3">
    <source>
        <dbReference type="SAM" id="Phobius"/>
    </source>
</evidence>
<dbReference type="SMART" id="SM00862">
    <property type="entry name" value="Trans_reg_C"/>
    <property type="match status" value="1"/>
</dbReference>
<sequence>MKKYCCAINNWLIDLPSGSIIHLVTGEHKRLGAYQLKLLDLLQQNPGKVFTREELTNQVWEGRVIGNNSLPNAIHALRAALEDDGKQQRIIRTVPKRGYVLDAEYCQQVESPQEDISLDNEKSLTEADAANIPPHSSDVTYKTSGQPTRYRRGVVVSLLLVVALFVAFIGYLKIDRGQTIKPEELAKNAYSNIRLYTLVEPGERLQDQATVYNRLKDTYHLLNEQIKKKSINLSIYSRSNNQTLNFTLRLHSTCGQNILAMQIYHWRANLASLNELILDETRRKLNEMAPCKTA</sequence>
<name>A0A1G4Y5L4_9ENTR</name>
<dbReference type="GO" id="GO:0003677">
    <property type="term" value="F:DNA binding"/>
    <property type="evidence" value="ECO:0007669"/>
    <property type="project" value="UniProtKB-UniRule"/>
</dbReference>
<comment type="caution">
    <text evidence="5">The sequence shown here is derived from an EMBL/GenBank/DDBJ whole genome shotgun (WGS) entry which is preliminary data.</text>
</comment>
<dbReference type="CDD" id="cd00383">
    <property type="entry name" value="trans_reg_C"/>
    <property type="match status" value="1"/>
</dbReference>
<dbReference type="Gene3D" id="1.10.10.10">
    <property type="entry name" value="Winged helix-like DNA-binding domain superfamily/Winged helix DNA-binding domain"/>
    <property type="match status" value="1"/>
</dbReference>
<feature type="DNA-binding region" description="OmpR/PhoB-type" evidence="2">
    <location>
        <begin position="3"/>
        <end position="103"/>
    </location>
</feature>
<dbReference type="InterPro" id="IPR036388">
    <property type="entry name" value="WH-like_DNA-bd_sf"/>
</dbReference>
<organism evidence="5 6">
    <name type="scientific">Kosakonia sacchari</name>
    <dbReference type="NCBI Taxonomy" id="1158459"/>
    <lineage>
        <taxon>Bacteria</taxon>
        <taxon>Pseudomonadati</taxon>
        <taxon>Pseudomonadota</taxon>
        <taxon>Gammaproteobacteria</taxon>
        <taxon>Enterobacterales</taxon>
        <taxon>Enterobacteriaceae</taxon>
        <taxon>Kosakonia</taxon>
    </lineage>
</organism>
<gene>
    <name evidence="5" type="ORF">SAMN02927897_01974</name>
</gene>
<evidence type="ECO:0000256" key="1">
    <source>
        <dbReference type="ARBA" id="ARBA00023125"/>
    </source>
</evidence>
<evidence type="ECO:0000259" key="4">
    <source>
        <dbReference type="PROSITE" id="PS51755"/>
    </source>
</evidence>
<dbReference type="RefSeq" id="WP_017457786.1">
    <property type="nucleotide sequence ID" value="NZ_FMUI01000005.1"/>
</dbReference>
<keyword evidence="3" id="KW-1133">Transmembrane helix</keyword>
<feature type="domain" description="OmpR/PhoB-type" evidence="4">
    <location>
        <begin position="3"/>
        <end position="103"/>
    </location>
</feature>
<proteinExistence type="predicted"/>
<dbReference type="InterPro" id="IPR001867">
    <property type="entry name" value="OmpR/PhoB-type_DNA-bd"/>
</dbReference>
<dbReference type="GeneID" id="23846204"/>
<keyword evidence="1 2" id="KW-0238">DNA-binding</keyword>
<dbReference type="GO" id="GO:0006355">
    <property type="term" value="P:regulation of DNA-templated transcription"/>
    <property type="evidence" value="ECO:0007669"/>
    <property type="project" value="InterPro"/>
</dbReference>
<accession>A0A1G4Y5L4</accession>
<dbReference type="Proteomes" id="UP000183569">
    <property type="component" value="Unassembled WGS sequence"/>
</dbReference>
<dbReference type="Pfam" id="PF00486">
    <property type="entry name" value="Trans_reg_C"/>
    <property type="match status" value="1"/>
</dbReference>
<keyword evidence="3" id="KW-0472">Membrane</keyword>
<feature type="transmembrane region" description="Helical" evidence="3">
    <location>
        <begin position="154"/>
        <end position="172"/>
    </location>
</feature>
<evidence type="ECO:0000256" key="2">
    <source>
        <dbReference type="PROSITE-ProRule" id="PRU01091"/>
    </source>
</evidence>
<dbReference type="GO" id="GO:0000160">
    <property type="term" value="P:phosphorelay signal transduction system"/>
    <property type="evidence" value="ECO:0007669"/>
    <property type="project" value="InterPro"/>
</dbReference>
<dbReference type="SUPFAM" id="SSF46894">
    <property type="entry name" value="C-terminal effector domain of the bipartite response regulators"/>
    <property type="match status" value="1"/>
</dbReference>
<reference evidence="5 6" key="1">
    <citation type="submission" date="2016-10" db="EMBL/GenBank/DDBJ databases">
        <authorList>
            <person name="Varghese N."/>
            <person name="Submissions S."/>
        </authorList>
    </citation>
    <scope>NUCLEOTIDE SEQUENCE [LARGE SCALE GENOMIC DNA]</scope>
    <source>
        <strain evidence="5 6">CGMCC 1.12102</strain>
    </source>
</reference>
<evidence type="ECO:0000313" key="6">
    <source>
        <dbReference type="Proteomes" id="UP000183569"/>
    </source>
</evidence>
<evidence type="ECO:0000313" key="5">
    <source>
        <dbReference type="EMBL" id="SCX48663.1"/>
    </source>
</evidence>
<keyword evidence="3" id="KW-0812">Transmembrane</keyword>
<dbReference type="PROSITE" id="PS51755">
    <property type="entry name" value="OMPR_PHOB"/>
    <property type="match status" value="1"/>
</dbReference>
<dbReference type="AlphaFoldDB" id="A0A1G4Y5L4"/>
<protein>
    <submittedName>
        <fullName evidence="5">DNA-binding winged helix-turn-helix (WHTH) domain-containing protein</fullName>
    </submittedName>
</protein>
<dbReference type="EMBL" id="FMUI01000005">
    <property type="protein sequence ID" value="SCX48663.1"/>
    <property type="molecule type" value="Genomic_DNA"/>
</dbReference>